<dbReference type="InterPro" id="IPR050397">
    <property type="entry name" value="Env_Response_Regulators"/>
</dbReference>
<dbReference type="GO" id="GO:0003677">
    <property type="term" value="F:DNA binding"/>
    <property type="evidence" value="ECO:0007669"/>
    <property type="project" value="UniProtKB-KW"/>
</dbReference>
<comment type="caution">
    <text evidence="15">The sequence shown here is derived from an EMBL/GenBank/DDBJ whole genome shotgun (WGS) entry which is preliminary data.</text>
</comment>
<reference evidence="15 16" key="1">
    <citation type="submission" date="2018-07" db="EMBL/GenBank/DDBJ databases">
        <title>Dyella solisilvae sp. nov., isolated from the pine and broad-leaved mixed forest soil.</title>
        <authorList>
            <person name="Gao Z."/>
            <person name="Qiu L."/>
        </authorList>
    </citation>
    <scope>NUCLEOTIDE SEQUENCE [LARGE SCALE GENOMIC DNA]</scope>
    <source>
        <strain evidence="15 16">DHG54</strain>
    </source>
</reference>
<evidence type="ECO:0000313" key="15">
    <source>
        <dbReference type="EMBL" id="RDI99035.1"/>
    </source>
</evidence>
<evidence type="ECO:0000259" key="13">
    <source>
        <dbReference type="PROSITE" id="PS50042"/>
    </source>
</evidence>
<dbReference type="CDD" id="cd00038">
    <property type="entry name" value="CAP_ED"/>
    <property type="match status" value="1"/>
</dbReference>
<keyword evidence="10" id="KW-0010">Activator</keyword>
<evidence type="ECO:0000256" key="2">
    <source>
        <dbReference type="ARBA" id="ARBA00011738"/>
    </source>
</evidence>
<dbReference type="PANTHER" id="PTHR24567">
    <property type="entry name" value="CRP FAMILY TRANSCRIPTIONAL REGULATORY PROTEIN"/>
    <property type="match status" value="1"/>
</dbReference>
<accession>A0A370K8R6</accession>
<comment type="subunit">
    <text evidence="2">Homodimer.</text>
</comment>
<dbReference type="InterPro" id="IPR014710">
    <property type="entry name" value="RmlC-like_jellyroll"/>
</dbReference>
<evidence type="ECO:0000259" key="14">
    <source>
        <dbReference type="PROSITE" id="PS51063"/>
    </source>
</evidence>
<dbReference type="InterPro" id="IPR012318">
    <property type="entry name" value="HTH_CRP"/>
</dbReference>
<dbReference type="EMBL" id="QQSY01000002">
    <property type="protein sequence ID" value="RDI99035.1"/>
    <property type="molecule type" value="Genomic_DNA"/>
</dbReference>
<comment type="subcellular location">
    <subcellularLocation>
        <location evidence="1">Cytoplasm</location>
    </subcellularLocation>
</comment>
<evidence type="ECO:0000256" key="9">
    <source>
        <dbReference type="ARBA" id="ARBA00023125"/>
    </source>
</evidence>
<dbReference type="PANTHER" id="PTHR24567:SF74">
    <property type="entry name" value="HTH-TYPE TRANSCRIPTIONAL REGULATOR ARCR"/>
    <property type="match status" value="1"/>
</dbReference>
<evidence type="ECO:0000256" key="6">
    <source>
        <dbReference type="ARBA" id="ARBA00022636"/>
    </source>
</evidence>
<dbReference type="InterPro" id="IPR000595">
    <property type="entry name" value="cNMP-bd_dom"/>
</dbReference>
<organism evidence="15 16">
    <name type="scientific">Dyella solisilvae</name>
    <dbReference type="NCBI Taxonomy" id="1920168"/>
    <lineage>
        <taxon>Bacteria</taxon>
        <taxon>Pseudomonadati</taxon>
        <taxon>Pseudomonadota</taxon>
        <taxon>Gammaproteobacteria</taxon>
        <taxon>Lysobacterales</taxon>
        <taxon>Rhodanobacteraceae</taxon>
        <taxon>Dyella</taxon>
    </lineage>
</organism>
<dbReference type="Proteomes" id="UP000254711">
    <property type="component" value="Unassembled WGS sequence"/>
</dbReference>
<gene>
    <name evidence="15" type="ORF">DVT68_11145</name>
</gene>
<evidence type="ECO:0000256" key="12">
    <source>
        <dbReference type="ARBA" id="ARBA00031697"/>
    </source>
</evidence>
<keyword evidence="8" id="KW-0843">Virulence</keyword>
<feature type="domain" description="Cyclic nucleotide-binding" evidence="13">
    <location>
        <begin position="27"/>
        <end position="130"/>
    </location>
</feature>
<keyword evidence="11" id="KW-0804">Transcription</keyword>
<dbReference type="SUPFAM" id="SSF46785">
    <property type="entry name" value="Winged helix' DNA-binding domain"/>
    <property type="match status" value="1"/>
</dbReference>
<keyword evidence="9" id="KW-0238">DNA-binding</keyword>
<evidence type="ECO:0000256" key="10">
    <source>
        <dbReference type="ARBA" id="ARBA00023159"/>
    </source>
</evidence>
<keyword evidence="7" id="KW-0805">Transcription regulation</keyword>
<dbReference type="PROSITE" id="PS50042">
    <property type="entry name" value="CNMP_BINDING_3"/>
    <property type="match status" value="1"/>
</dbReference>
<dbReference type="PROSITE" id="PS51063">
    <property type="entry name" value="HTH_CRP_2"/>
    <property type="match status" value="1"/>
</dbReference>
<keyword evidence="6" id="KW-0973">c-di-GMP</keyword>
<dbReference type="SUPFAM" id="SSF51206">
    <property type="entry name" value="cAMP-binding domain-like"/>
    <property type="match status" value="1"/>
</dbReference>
<evidence type="ECO:0000256" key="1">
    <source>
        <dbReference type="ARBA" id="ARBA00004496"/>
    </source>
</evidence>
<dbReference type="Pfam" id="PF00027">
    <property type="entry name" value="cNMP_binding"/>
    <property type="match status" value="1"/>
</dbReference>
<evidence type="ECO:0000256" key="11">
    <source>
        <dbReference type="ARBA" id="ARBA00023163"/>
    </source>
</evidence>
<evidence type="ECO:0000313" key="16">
    <source>
        <dbReference type="Proteomes" id="UP000254711"/>
    </source>
</evidence>
<protein>
    <recommendedName>
        <fullName evidence="3">CRP-like protein Clp</fullName>
    </recommendedName>
    <alternativeName>
        <fullName evidence="12">Catabolite activation-like protein</fullName>
    </alternativeName>
</protein>
<evidence type="ECO:0000256" key="7">
    <source>
        <dbReference type="ARBA" id="ARBA00023015"/>
    </source>
</evidence>
<dbReference type="OrthoDB" id="6213632at2"/>
<keyword evidence="16" id="KW-1185">Reference proteome</keyword>
<dbReference type="GO" id="GO:0005829">
    <property type="term" value="C:cytosol"/>
    <property type="evidence" value="ECO:0007669"/>
    <property type="project" value="TreeGrafter"/>
</dbReference>
<name>A0A370K8R6_9GAMM</name>
<dbReference type="SMART" id="SM00419">
    <property type="entry name" value="HTH_CRP"/>
    <property type="match status" value="1"/>
</dbReference>
<keyword evidence="4" id="KW-0678">Repressor</keyword>
<proteinExistence type="predicted"/>
<dbReference type="Pfam" id="PF13545">
    <property type="entry name" value="HTH_Crp_2"/>
    <property type="match status" value="1"/>
</dbReference>
<dbReference type="RefSeq" id="WP_114825122.1">
    <property type="nucleotide sequence ID" value="NZ_QQSY01000002.1"/>
</dbReference>
<sequence>MNQLDINSLSSADRHNLVESGLRHGSWSRSCSDETLASMCHDAELRTLRQGEVLMHRGETPGRLVIVVKGTIEISTTTQDAKRHVLGFLGDGQIFDLVPFFDGRSVNYETITLTDTLVLQLTRDQVLRLLASDPGFNLAVIKELCSRARRSYITLTYTSLLTLKQRCARVIVNLMRDFGEHKDDGIHVPLRLSQETLASVVGCSRPALNRELKSLSTDGFISVTYSHVVVTDKEALTSLASEDW</sequence>
<evidence type="ECO:0000256" key="3">
    <source>
        <dbReference type="ARBA" id="ARBA00020769"/>
    </source>
</evidence>
<evidence type="ECO:0000256" key="8">
    <source>
        <dbReference type="ARBA" id="ARBA00023026"/>
    </source>
</evidence>
<keyword evidence="5" id="KW-0021">Allosteric enzyme</keyword>
<dbReference type="InterPro" id="IPR018490">
    <property type="entry name" value="cNMP-bd_dom_sf"/>
</dbReference>
<dbReference type="GO" id="GO:0003700">
    <property type="term" value="F:DNA-binding transcription factor activity"/>
    <property type="evidence" value="ECO:0007669"/>
    <property type="project" value="TreeGrafter"/>
</dbReference>
<dbReference type="Gene3D" id="2.60.120.10">
    <property type="entry name" value="Jelly Rolls"/>
    <property type="match status" value="1"/>
</dbReference>
<evidence type="ECO:0000256" key="5">
    <source>
        <dbReference type="ARBA" id="ARBA00022533"/>
    </source>
</evidence>
<dbReference type="InterPro" id="IPR036390">
    <property type="entry name" value="WH_DNA-bd_sf"/>
</dbReference>
<dbReference type="AlphaFoldDB" id="A0A370K8R6"/>
<feature type="domain" description="HTH crp-type" evidence="14">
    <location>
        <begin position="161"/>
        <end position="234"/>
    </location>
</feature>
<dbReference type="SMART" id="SM00100">
    <property type="entry name" value="cNMP"/>
    <property type="match status" value="1"/>
</dbReference>
<evidence type="ECO:0000256" key="4">
    <source>
        <dbReference type="ARBA" id="ARBA00022491"/>
    </source>
</evidence>
<dbReference type="GO" id="GO:0003824">
    <property type="term" value="F:catalytic activity"/>
    <property type="evidence" value="ECO:0007669"/>
    <property type="project" value="UniProtKB-KW"/>
</dbReference>